<dbReference type="AlphaFoldDB" id="A0A3S4M2S5"/>
<accession>A0A3S4M2S5</accession>
<dbReference type="RefSeq" id="WP_126404079.1">
    <property type="nucleotide sequence ID" value="NZ_LR134266.1"/>
</dbReference>
<evidence type="ECO:0000313" key="1">
    <source>
        <dbReference type="EMBL" id="VED67014.1"/>
    </source>
</evidence>
<dbReference type="Proteomes" id="UP000270025">
    <property type="component" value="Chromosome"/>
</dbReference>
<name>A0A3S4M2S5_9STRE</name>
<reference evidence="1 2" key="1">
    <citation type="submission" date="2018-12" db="EMBL/GenBank/DDBJ databases">
        <authorList>
            <consortium name="Pathogen Informatics"/>
        </authorList>
    </citation>
    <scope>NUCLEOTIDE SEQUENCE [LARGE SCALE GENOMIC DNA]</scope>
    <source>
        <strain evidence="1 2">NCTC3166</strain>
    </source>
</reference>
<proteinExistence type="predicted"/>
<evidence type="ECO:0000313" key="2">
    <source>
        <dbReference type="Proteomes" id="UP000270025"/>
    </source>
</evidence>
<evidence type="ECO:0008006" key="3">
    <source>
        <dbReference type="Google" id="ProtNLM"/>
    </source>
</evidence>
<organism evidence="1 2">
    <name type="scientific">Streptococcus viridans</name>
    <dbReference type="NCBI Taxonomy" id="78535"/>
    <lineage>
        <taxon>Bacteria</taxon>
        <taxon>Bacillati</taxon>
        <taxon>Bacillota</taxon>
        <taxon>Bacilli</taxon>
        <taxon>Lactobacillales</taxon>
        <taxon>Streptococcaceae</taxon>
        <taxon>Streptococcus</taxon>
    </lineage>
</organism>
<dbReference type="KEGG" id="svf:NCTC3166_00829"/>
<protein>
    <recommendedName>
        <fullName evidence="3">ABC transporter</fullName>
    </recommendedName>
</protein>
<sequence length="102" mass="11950">MMNSSMKETFLEAINHLLSIIDKYNIKNIGPQVDELHILKEYVNTNKEMSLRDKLSLYQALFPPHGGLSDIYYWDNDFEKRNHINNILSSSNKIISEHLLNQ</sequence>
<dbReference type="EMBL" id="LR134266">
    <property type="protein sequence ID" value="VED67014.1"/>
    <property type="molecule type" value="Genomic_DNA"/>
</dbReference>
<keyword evidence="2" id="KW-1185">Reference proteome</keyword>
<gene>
    <name evidence="1" type="ORF">NCTC3166_00829</name>
</gene>